<dbReference type="GO" id="GO:0016301">
    <property type="term" value="F:kinase activity"/>
    <property type="evidence" value="ECO:0007669"/>
    <property type="project" value="UniProtKB-KW"/>
</dbReference>
<dbReference type="GO" id="GO:0005829">
    <property type="term" value="C:cytosol"/>
    <property type="evidence" value="ECO:0007669"/>
    <property type="project" value="TreeGrafter"/>
</dbReference>
<dbReference type="InterPro" id="IPR005218">
    <property type="entry name" value="Diacylglycerol/lipid_kinase"/>
</dbReference>
<dbReference type="SUPFAM" id="SSF111331">
    <property type="entry name" value="NAD kinase/diacylglycerol kinase-like"/>
    <property type="match status" value="1"/>
</dbReference>
<dbReference type="PANTHER" id="PTHR30492:SF0">
    <property type="entry name" value="METHYLGLYOXAL SYNTHASE"/>
    <property type="match status" value="1"/>
</dbReference>
<dbReference type="InterPro" id="IPR016064">
    <property type="entry name" value="NAD/diacylglycerol_kinase_sf"/>
</dbReference>
<dbReference type="Proteomes" id="UP000570166">
    <property type="component" value="Unassembled WGS sequence"/>
</dbReference>
<dbReference type="GO" id="GO:0008654">
    <property type="term" value="P:phospholipid biosynthetic process"/>
    <property type="evidence" value="ECO:0007669"/>
    <property type="project" value="InterPro"/>
</dbReference>
<dbReference type="GO" id="GO:0005524">
    <property type="term" value="F:ATP binding"/>
    <property type="evidence" value="ECO:0007669"/>
    <property type="project" value="InterPro"/>
</dbReference>
<accession>A0A838L9R7</accession>
<dbReference type="Gene3D" id="2.60.200.40">
    <property type="match status" value="1"/>
</dbReference>
<keyword evidence="2" id="KW-0418">Kinase</keyword>
<dbReference type="InterPro" id="IPR004363">
    <property type="entry name" value="Methylgl_synth"/>
</dbReference>
<evidence type="ECO:0000313" key="2">
    <source>
        <dbReference type="EMBL" id="MBA2935640.1"/>
    </source>
</evidence>
<proteinExistence type="predicted"/>
<dbReference type="EMBL" id="JACEIB010000026">
    <property type="protein sequence ID" value="MBA2935640.1"/>
    <property type="molecule type" value="Genomic_DNA"/>
</dbReference>
<dbReference type="Pfam" id="PF19279">
    <property type="entry name" value="YegS_C"/>
    <property type="match status" value="1"/>
</dbReference>
<dbReference type="InterPro" id="IPR045540">
    <property type="entry name" value="YegS/DAGK_C"/>
</dbReference>
<name>A0A838L9R7_9SPHN</name>
<dbReference type="GO" id="GO:0008929">
    <property type="term" value="F:methylglyoxal synthase activity"/>
    <property type="evidence" value="ECO:0007669"/>
    <property type="project" value="InterPro"/>
</dbReference>
<dbReference type="SMART" id="SM00046">
    <property type="entry name" value="DAGKc"/>
    <property type="match status" value="1"/>
</dbReference>
<evidence type="ECO:0000313" key="3">
    <source>
        <dbReference type="Proteomes" id="UP000570166"/>
    </source>
</evidence>
<dbReference type="Pfam" id="PF00781">
    <property type="entry name" value="DAGK_cat"/>
    <property type="match status" value="1"/>
</dbReference>
<dbReference type="PANTHER" id="PTHR30492">
    <property type="entry name" value="METHYLGLYOXAL SYNTHASE"/>
    <property type="match status" value="1"/>
</dbReference>
<dbReference type="InterPro" id="IPR001206">
    <property type="entry name" value="Diacylglycerol_kinase_cat_dom"/>
</dbReference>
<dbReference type="InterPro" id="IPR017438">
    <property type="entry name" value="ATP-NAD_kinase_N"/>
</dbReference>
<dbReference type="NCBIfam" id="TIGR00147">
    <property type="entry name" value="YegS/Rv2252/BmrU family lipid kinase"/>
    <property type="match status" value="1"/>
</dbReference>
<reference evidence="2 3" key="1">
    <citation type="submission" date="2020-07" db="EMBL/GenBank/DDBJ databases">
        <authorList>
            <person name="Sun Q."/>
        </authorList>
    </citation>
    <scope>NUCLEOTIDE SEQUENCE [LARGE SCALE GENOMIC DNA]</scope>
    <source>
        <strain evidence="2 3">CGMCC 1.13654</strain>
    </source>
</reference>
<organism evidence="2 3">
    <name type="scientific">Sphingomonas chungangi</name>
    <dbReference type="NCBI Taxonomy" id="2683589"/>
    <lineage>
        <taxon>Bacteria</taxon>
        <taxon>Pseudomonadati</taxon>
        <taxon>Pseudomonadota</taxon>
        <taxon>Alphaproteobacteria</taxon>
        <taxon>Sphingomonadales</taxon>
        <taxon>Sphingomonadaceae</taxon>
        <taxon>Sphingomonas</taxon>
    </lineage>
</organism>
<feature type="domain" description="DAGKc" evidence="1">
    <location>
        <begin position="34"/>
        <end position="163"/>
    </location>
</feature>
<keyword evidence="2" id="KW-0808">Transferase</keyword>
<dbReference type="AlphaFoldDB" id="A0A838L9R7"/>
<evidence type="ECO:0000259" key="1">
    <source>
        <dbReference type="PROSITE" id="PS50146"/>
    </source>
</evidence>
<dbReference type="PROSITE" id="PS50146">
    <property type="entry name" value="DAGK"/>
    <property type="match status" value="1"/>
</dbReference>
<keyword evidence="3" id="KW-1185">Reference proteome</keyword>
<comment type="caution">
    <text evidence="2">The sequence shown here is derived from an EMBL/GenBank/DDBJ whole genome shotgun (WGS) entry which is preliminary data.</text>
</comment>
<gene>
    <name evidence="2" type="ORF">HZF05_16265</name>
</gene>
<dbReference type="GO" id="GO:0019242">
    <property type="term" value="P:methylglyoxal biosynthetic process"/>
    <property type="evidence" value="ECO:0007669"/>
    <property type="project" value="InterPro"/>
</dbReference>
<dbReference type="Gene3D" id="3.40.50.10330">
    <property type="entry name" value="Probable inorganic polyphosphate/atp-NAD kinase, domain 1"/>
    <property type="match status" value="1"/>
</dbReference>
<protein>
    <submittedName>
        <fullName evidence="2">YegS/Rv2252/BmrU family lipid kinase</fullName>
    </submittedName>
</protein>
<sequence length="330" mass="35381">MRSWRSPNASCRRPPASVLALAFILALCQPVSDPLPRTAALFVNAKSRKGHHLFKDACQLLKEAGIELTIAKAIRKPSTMPDCVKHAVAAGAPMVIVGGGDGSISCSVDHVVGSDTIFAILPLGTANSFARTLGIPLDLPGAVDVIANGRPKRIDLGMIDDDYFANCATLGIAPQIAQTVPHGLKAWLGRPGYLLWAARQLWKFKAFRLTVDTGSKTETMDAVEVRIANGPYHGGVELVDEAAVDSGRIVVQVVTGETRGHLIWSWLLSVLRHRERKKTTIEFEGRAIRLSTETPMPISIDGEVLAETPVTARVARRAIRVAAPGPSRAG</sequence>